<gene>
    <name evidence="3" type="ORF">VNE69_05225</name>
</gene>
<feature type="transmembrane region" description="Helical" evidence="1">
    <location>
        <begin position="263"/>
        <end position="281"/>
    </location>
</feature>
<keyword evidence="1" id="KW-0472">Membrane</keyword>
<keyword evidence="2" id="KW-0732">Signal</keyword>
<dbReference type="GeneID" id="90541449"/>
<dbReference type="Proteomes" id="UP001334084">
    <property type="component" value="Chromosome 5"/>
</dbReference>
<feature type="chain" id="PRO_5043780342" evidence="2">
    <location>
        <begin position="18"/>
        <end position="298"/>
    </location>
</feature>
<sequence>MSLVCILTQLFIFKTYTTKSCKNISDPIDLIIKSGKICDVLNTKFNETGLSFETVQSFGESMWYAVINHEIFINMTKNIIMKADFSQRLINLKNAYLEMIRGIFITSTWNSTIIDLIPANDQHFIDELIYGTLEYYNMLLMCYKDRILSSNCIKDAIEEIIRQNTCYIKNGTEKFPSLVFKICKGLIPHFKECYKDKGMEYIYNEIKYNQDQLLRAECINNSNYDVSNIKNITDIFTYDFLNVNYDNKVAENDTGTVPLISKWGFLILMCLGLLLLGWVYYKKRIRKKIQYTTVYNIY</sequence>
<dbReference type="KEGG" id="vnx:VNE69_05225"/>
<evidence type="ECO:0000256" key="2">
    <source>
        <dbReference type="SAM" id="SignalP"/>
    </source>
</evidence>
<dbReference type="AlphaFoldDB" id="A0AAX4JCE0"/>
<dbReference type="EMBL" id="CP142730">
    <property type="protein sequence ID" value="WUR03636.1"/>
    <property type="molecule type" value="Genomic_DNA"/>
</dbReference>
<keyword evidence="1" id="KW-0812">Transmembrane</keyword>
<keyword evidence="1" id="KW-1133">Transmembrane helix</keyword>
<evidence type="ECO:0000313" key="3">
    <source>
        <dbReference type="EMBL" id="WUR03636.1"/>
    </source>
</evidence>
<feature type="signal peptide" evidence="2">
    <location>
        <begin position="1"/>
        <end position="17"/>
    </location>
</feature>
<protein>
    <submittedName>
        <fullName evidence="3">SP-containing membrane protein</fullName>
    </submittedName>
</protein>
<evidence type="ECO:0000313" key="4">
    <source>
        <dbReference type="Proteomes" id="UP001334084"/>
    </source>
</evidence>
<reference evidence="3" key="1">
    <citation type="journal article" date="2024" name="BMC Genomics">
        <title>Functional annotation of a divergent genome using sequence and structure-based similarity.</title>
        <authorList>
            <person name="Svedberg D."/>
            <person name="Winiger R.R."/>
            <person name="Berg A."/>
            <person name="Sharma H."/>
            <person name="Tellgren-Roth C."/>
            <person name="Debrunner-Vossbrinck B.A."/>
            <person name="Vossbrinck C.R."/>
            <person name="Barandun J."/>
        </authorList>
    </citation>
    <scope>NUCLEOTIDE SEQUENCE</scope>
    <source>
        <strain evidence="3">Illinois isolate</strain>
    </source>
</reference>
<evidence type="ECO:0000256" key="1">
    <source>
        <dbReference type="SAM" id="Phobius"/>
    </source>
</evidence>
<name>A0AAX4JCE0_9MICR</name>
<accession>A0AAX4JCE0</accession>
<dbReference type="RefSeq" id="XP_065329781.1">
    <property type="nucleotide sequence ID" value="XM_065473709.1"/>
</dbReference>
<proteinExistence type="predicted"/>
<keyword evidence="4" id="KW-1185">Reference proteome</keyword>
<organism evidence="3 4">
    <name type="scientific">Vairimorpha necatrix</name>
    <dbReference type="NCBI Taxonomy" id="6039"/>
    <lineage>
        <taxon>Eukaryota</taxon>
        <taxon>Fungi</taxon>
        <taxon>Fungi incertae sedis</taxon>
        <taxon>Microsporidia</taxon>
        <taxon>Nosematidae</taxon>
        <taxon>Vairimorpha</taxon>
    </lineage>
</organism>